<dbReference type="PROSITE" id="PS00138">
    <property type="entry name" value="SUBTILASE_SER"/>
    <property type="match status" value="1"/>
</dbReference>
<dbReference type="EMBL" id="BOMM01000049">
    <property type="protein sequence ID" value="GIE13434.1"/>
    <property type="molecule type" value="Genomic_DNA"/>
</dbReference>
<comment type="caution">
    <text evidence="9">The sequence shown here is derived from an EMBL/GenBank/DDBJ whole genome shotgun (WGS) entry which is preliminary data.</text>
</comment>
<keyword evidence="10" id="KW-1185">Reference proteome</keyword>
<dbReference type="AlphaFoldDB" id="A0A919J6D1"/>
<feature type="active site" description="Charge relay system" evidence="5">
    <location>
        <position position="168"/>
    </location>
</feature>
<evidence type="ECO:0000256" key="1">
    <source>
        <dbReference type="ARBA" id="ARBA00011073"/>
    </source>
</evidence>
<evidence type="ECO:0000256" key="2">
    <source>
        <dbReference type="ARBA" id="ARBA00022670"/>
    </source>
</evidence>
<dbReference type="InterPro" id="IPR036852">
    <property type="entry name" value="Peptidase_S8/S53_dom_sf"/>
</dbReference>
<dbReference type="Pfam" id="PF05345">
    <property type="entry name" value="He_PIG"/>
    <property type="match status" value="2"/>
</dbReference>
<sequence length="546" mass="55548">MRMRVLGTLLTAAAITAAGSVTPAQAAEGNVVGAGAPEAIAGQYLVTMKAPGGGISAQGVSTSSYRARMSAKQARRLAARSDVAFVEQNKRVHAETTTYRNPIWNLDRIDQHPVALSRTYTPTDDGSSVHAYVIDTGIRITHHEFAGRASYGYNAVSPSRPAADCNGHGTHVAGTIGGTSYGVAKQVKLVAIKVLDCDGEGDLADVINGVNWVTAHAQKPAVANLSLGGSNSPSLNAALQKLINKGVTVVVAAGNENVDAATESPANLAAAITVGATNSKDQRASFSNYGSRVDLFAPGVGIKSSFAGGDYSTAVADGTSMAAPHVAGAAALVLDATPGYSPVQVRNYLVAQATPGRISGLKGSPNRLLFSTAPPAAPVIRTSAISMTAGLAYSGQLALTAARRGAWSIASGSLPAGVTMNGNGLISGTPTGPGSDAVTVRFTDYVPTVATRTLTVSVDVTTPVIKTAALPSILRGMYYNQQLTADRAGVWTVAAGELPNGMSLATGGEISGVATTAGSSTFTVQLTDGWGQVARAELTIEVTARS</sequence>
<feature type="signal peptide" evidence="7">
    <location>
        <begin position="1"/>
        <end position="26"/>
    </location>
</feature>
<evidence type="ECO:0000256" key="6">
    <source>
        <dbReference type="RuleBase" id="RU003355"/>
    </source>
</evidence>
<dbReference type="GO" id="GO:0006508">
    <property type="term" value="P:proteolysis"/>
    <property type="evidence" value="ECO:0007669"/>
    <property type="project" value="UniProtKB-KW"/>
</dbReference>
<dbReference type="InterPro" id="IPR023827">
    <property type="entry name" value="Peptidase_S8_Asp-AS"/>
</dbReference>
<dbReference type="GO" id="GO:0005615">
    <property type="term" value="C:extracellular space"/>
    <property type="evidence" value="ECO:0007669"/>
    <property type="project" value="TreeGrafter"/>
</dbReference>
<comment type="similarity">
    <text evidence="1 5 6">Belongs to the peptidase S8 family.</text>
</comment>
<feature type="chain" id="PRO_5037759985" description="Peptidase S8/S53 domain-containing protein" evidence="7">
    <location>
        <begin position="27"/>
        <end position="546"/>
    </location>
</feature>
<dbReference type="PRINTS" id="PR00723">
    <property type="entry name" value="SUBTILISIN"/>
</dbReference>
<evidence type="ECO:0000256" key="5">
    <source>
        <dbReference type="PROSITE-ProRule" id="PRU01240"/>
    </source>
</evidence>
<dbReference type="InterPro" id="IPR015500">
    <property type="entry name" value="Peptidase_S8_subtilisin-rel"/>
</dbReference>
<feature type="active site" description="Charge relay system" evidence="5">
    <location>
        <position position="135"/>
    </location>
</feature>
<dbReference type="InterPro" id="IPR034193">
    <property type="entry name" value="PCSK9_ProteinaseK-like"/>
</dbReference>
<keyword evidence="4 5" id="KW-0720">Serine protease</keyword>
<dbReference type="PROSITE" id="PS00137">
    <property type="entry name" value="SUBTILASE_HIS"/>
    <property type="match status" value="1"/>
</dbReference>
<proteinExistence type="inferred from homology"/>
<dbReference type="InterPro" id="IPR022398">
    <property type="entry name" value="Peptidase_S8_His-AS"/>
</dbReference>
<dbReference type="InterPro" id="IPR050131">
    <property type="entry name" value="Peptidase_S8_subtilisin-like"/>
</dbReference>
<dbReference type="Gene3D" id="3.40.50.200">
    <property type="entry name" value="Peptidase S8/S53 domain"/>
    <property type="match status" value="1"/>
</dbReference>
<dbReference type="PROSITE" id="PS51892">
    <property type="entry name" value="SUBTILASE"/>
    <property type="match status" value="1"/>
</dbReference>
<keyword evidence="7" id="KW-0732">Signal</keyword>
<evidence type="ECO:0000313" key="10">
    <source>
        <dbReference type="Proteomes" id="UP000598174"/>
    </source>
</evidence>
<evidence type="ECO:0000259" key="8">
    <source>
        <dbReference type="Pfam" id="PF00082"/>
    </source>
</evidence>
<dbReference type="GO" id="GO:0004252">
    <property type="term" value="F:serine-type endopeptidase activity"/>
    <property type="evidence" value="ECO:0007669"/>
    <property type="project" value="UniProtKB-UniRule"/>
</dbReference>
<dbReference type="PROSITE" id="PS00136">
    <property type="entry name" value="SUBTILASE_ASP"/>
    <property type="match status" value="1"/>
</dbReference>
<keyword evidence="3 5" id="KW-0378">Hydrolase</keyword>
<evidence type="ECO:0000256" key="3">
    <source>
        <dbReference type="ARBA" id="ARBA00022801"/>
    </source>
</evidence>
<dbReference type="InterPro" id="IPR000209">
    <property type="entry name" value="Peptidase_S8/S53_dom"/>
</dbReference>
<gene>
    <name evidence="9" type="ORF">Afe05nite_52740</name>
</gene>
<dbReference type="Pfam" id="PF00082">
    <property type="entry name" value="Peptidase_S8"/>
    <property type="match status" value="1"/>
</dbReference>
<name>A0A919J6D1_9ACTN</name>
<dbReference type="FunFam" id="3.40.50.200:FF:000014">
    <property type="entry name" value="Proteinase K"/>
    <property type="match status" value="1"/>
</dbReference>
<dbReference type="CDD" id="cd04077">
    <property type="entry name" value="Peptidases_S8_PCSK9_ProteinaseK_like"/>
    <property type="match status" value="1"/>
</dbReference>
<feature type="domain" description="Peptidase S8/S53" evidence="8">
    <location>
        <begin position="133"/>
        <end position="356"/>
    </location>
</feature>
<dbReference type="RefSeq" id="WP_203819883.1">
    <property type="nucleotide sequence ID" value="NZ_BAAABP010000027.1"/>
</dbReference>
<dbReference type="PANTHER" id="PTHR43806">
    <property type="entry name" value="PEPTIDASE S8"/>
    <property type="match status" value="1"/>
</dbReference>
<evidence type="ECO:0000256" key="4">
    <source>
        <dbReference type="ARBA" id="ARBA00022825"/>
    </source>
</evidence>
<dbReference type="PANTHER" id="PTHR43806:SF11">
    <property type="entry name" value="CEREVISIN-RELATED"/>
    <property type="match status" value="1"/>
</dbReference>
<protein>
    <recommendedName>
        <fullName evidence="8">Peptidase S8/S53 domain-containing protein</fullName>
    </recommendedName>
</protein>
<keyword evidence="2 5" id="KW-0645">Protease</keyword>
<dbReference type="Gene3D" id="2.60.40.10">
    <property type="entry name" value="Immunoglobulins"/>
    <property type="match status" value="2"/>
</dbReference>
<dbReference type="GO" id="GO:0005975">
    <property type="term" value="P:carbohydrate metabolic process"/>
    <property type="evidence" value="ECO:0007669"/>
    <property type="project" value="UniProtKB-ARBA"/>
</dbReference>
<organism evidence="9 10">
    <name type="scientific">Paractinoplanes ferrugineus</name>
    <dbReference type="NCBI Taxonomy" id="113564"/>
    <lineage>
        <taxon>Bacteria</taxon>
        <taxon>Bacillati</taxon>
        <taxon>Actinomycetota</taxon>
        <taxon>Actinomycetes</taxon>
        <taxon>Micromonosporales</taxon>
        <taxon>Micromonosporaceae</taxon>
        <taxon>Paractinoplanes</taxon>
    </lineage>
</organism>
<dbReference type="InterPro" id="IPR013783">
    <property type="entry name" value="Ig-like_fold"/>
</dbReference>
<evidence type="ECO:0000313" key="9">
    <source>
        <dbReference type="EMBL" id="GIE13434.1"/>
    </source>
</evidence>
<feature type="active site" description="Charge relay system" evidence="5">
    <location>
        <position position="320"/>
    </location>
</feature>
<reference evidence="9" key="1">
    <citation type="submission" date="2021-01" db="EMBL/GenBank/DDBJ databases">
        <title>Whole genome shotgun sequence of Actinoplanes ferrugineus NBRC 15555.</title>
        <authorList>
            <person name="Komaki H."/>
            <person name="Tamura T."/>
        </authorList>
    </citation>
    <scope>NUCLEOTIDE SEQUENCE</scope>
    <source>
        <strain evidence="9">NBRC 15555</strain>
    </source>
</reference>
<dbReference type="SUPFAM" id="SSF52743">
    <property type="entry name" value="Subtilisin-like"/>
    <property type="match status" value="1"/>
</dbReference>
<accession>A0A919J6D1</accession>
<dbReference type="Proteomes" id="UP000598174">
    <property type="component" value="Unassembled WGS sequence"/>
</dbReference>
<dbReference type="InterPro" id="IPR023828">
    <property type="entry name" value="Peptidase_S8_Ser-AS"/>
</dbReference>
<evidence type="ECO:0000256" key="7">
    <source>
        <dbReference type="SAM" id="SignalP"/>
    </source>
</evidence>